<keyword evidence="6" id="KW-0186">Copper</keyword>
<gene>
    <name evidence="12" type="ORF">OBBRIDRAFT_802937</name>
</gene>
<dbReference type="GO" id="GO:0042438">
    <property type="term" value="P:melanin biosynthetic process"/>
    <property type="evidence" value="ECO:0007669"/>
    <property type="project" value="UniProtKB-KW"/>
</dbReference>
<dbReference type="GO" id="GO:0004503">
    <property type="term" value="F:tyrosinase activity"/>
    <property type="evidence" value="ECO:0007669"/>
    <property type="project" value="UniProtKB-EC"/>
</dbReference>
<dbReference type="InterPro" id="IPR008922">
    <property type="entry name" value="Di-copper_centre_dom_sf"/>
</dbReference>
<keyword evidence="4" id="KW-0479">Metal-binding</keyword>
<dbReference type="Proteomes" id="UP000250043">
    <property type="component" value="Unassembled WGS sequence"/>
</dbReference>
<evidence type="ECO:0000256" key="1">
    <source>
        <dbReference type="ARBA" id="ARBA00001973"/>
    </source>
</evidence>
<evidence type="ECO:0000256" key="6">
    <source>
        <dbReference type="ARBA" id="ARBA00023008"/>
    </source>
</evidence>
<evidence type="ECO:0000256" key="2">
    <source>
        <dbReference type="ARBA" id="ARBA00009928"/>
    </source>
</evidence>
<evidence type="ECO:0000256" key="10">
    <source>
        <dbReference type="ARBA" id="ARBA00048881"/>
    </source>
</evidence>
<evidence type="ECO:0000256" key="9">
    <source>
        <dbReference type="ARBA" id="ARBA00048233"/>
    </source>
</evidence>
<keyword evidence="7" id="KW-0503">Monooxygenase</keyword>
<comment type="catalytic activity">
    <reaction evidence="9">
        <text>2 L-dopa + O2 = 2 L-dopaquinone + 2 H2O</text>
        <dbReference type="Rhea" id="RHEA:34287"/>
        <dbReference type="ChEBI" id="CHEBI:15377"/>
        <dbReference type="ChEBI" id="CHEBI:15379"/>
        <dbReference type="ChEBI" id="CHEBI:57504"/>
        <dbReference type="ChEBI" id="CHEBI:57924"/>
        <dbReference type="EC" id="1.14.18.1"/>
    </reaction>
</comment>
<evidence type="ECO:0000259" key="11">
    <source>
        <dbReference type="PROSITE" id="PS00498"/>
    </source>
</evidence>
<evidence type="ECO:0000256" key="5">
    <source>
        <dbReference type="ARBA" id="ARBA00023002"/>
    </source>
</evidence>
<evidence type="ECO:0000256" key="3">
    <source>
        <dbReference type="ARBA" id="ARBA00011906"/>
    </source>
</evidence>
<evidence type="ECO:0000256" key="8">
    <source>
        <dbReference type="ARBA" id="ARBA00023101"/>
    </source>
</evidence>
<dbReference type="EMBL" id="KV722377">
    <property type="protein sequence ID" value="OCH91906.1"/>
    <property type="molecule type" value="Genomic_DNA"/>
</dbReference>
<dbReference type="OrthoDB" id="6132182at2759"/>
<dbReference type="Gene3D" id="2.60.310.20">
    <property type="match status" value="1"/>
</dbReference>
<comment type="catalytic activity">
    <reaction evidence="10">
        <text>L-tyrosine + O2 = L-dopaquinone + H2O</text>
        <dbReference type="Rhea" id="RHEA:18117"/>
        <dbReference type="ChEBI" id="CHEBI:15377"/>
        <dbReference type="ChEBI" id="CHEBI:15379"/>
        <dbReference type="ChEBI" id="CHEBI:57924"/>
        <dbReference type="ChEBI" id="CHEBI:58315"/>
        <dbReference type="EC" id="1.14.18.1"/>
    </reaction>
</comment>
<dbReference type="PANTHER" id="PTHR11474:SF76">
    <property type="entry name" value="SHKT DOMAIN-CONTAINING PROTEIN"/>
    <property type="match status" value="1"/>
</dbReference>
<dbReference type="Pfam" id="PF18132">
    <property type="entry name" value="Tyrosinase_C"/>
    <property type="match status" value="1"/>
</dbReference>
<dbReference type="SUPFAM" id="SSF48056">
    <property type="entry name" value="Di-copper centre-containing domain"/>
    <property type="match status" value="1"/>
</dbReference>
<dbReference type="Pfam" id="PF00264">
    <property type="entry name" value="Tyrosinase"/>
    <property type="match status" value="2"/>
</dbReference>
<comment type="cofactor">
    <cofactor evidence="1">
        <name>Cu(2+)</name>
        <dbReference type="ChEBI" id="CHEBI:29036"/>
    </cofactor>
</comment>
<feature type="domain" description="Tyrosinase copper-binding" evidence="11">
    <location>
        <begin position="239"/>
        <end position="250"/>
    </location>
</feature>
<reference evidence="12 13" key="1">
    <citation type="submission" date="2016-07" db="EMBL/GenBank/DDBJ databases">
        <title>Draft genome of the white-rot fungus Obba rivulosa 3A-2.</title>
        <authorList>
            <consortium name="DOE Joint Genome Institute"/>
            <person name="Miettinen O."/>
            <person name="Riley R."/>
            <person name="Acob R."/>
            <person name="Barry K."/>
            <person name="Cullen D."/>
            <person name="De Vries R."/>
            <person name="Hainaut M."/>
            <person name="Hatakka A."/>
            <person name="Henrissat B."/>
            <person name="Hilden K."/>
            <person name="Kuo R."/>
            <person name="Labutti K."/>
            <person name="Lipzen A."/>
            <person name="Makela M.R."/>
            <person name="Sandor L."/>
            <person name="Spatafora J.W."/>
            <person name="Grigoriev I.V."/>
            <person name="Hibbett D.S."/>
        </authorList>
    </citation>
    <scope>NUCLEOTIDE SEQUENCE [LARGE SCALE GENOMIC DNA]</scope>
    <source>
        <strain evidence="12 13">3A-2</strain>
    </source>
</reference>
<evidence type="ECO:0000256" key="4">
    <source>
        <dbReference type="ARBA" id="ARBA00022723"/>
    </source>
</evidence>
<sequence>MSHPVITGADGPPTPQNLWQNRLEIRELIKDRRQFSLYIQALKRMMKLDFANALSFPDIGGIHGMPYTQWGESGGSVQSPDTSFGGYCTHGSVLFPTWHRPLRLLQQELCKHAKNIAWNYTGDDASDWMKAAKDLRSPYWDWASYDTDKKLPAELVSPTIRILTKHGKNSSRTLCMASTPPAASKSAPKSIIVCNHTANPGFGDLAASLESIHDDMHDLIGGTWPVTGHMADLTVAGFDPIFYLHHTNVDRFLTLWSALNPTEWVNPGKQKYGTWTISDGSMVDTTTALSPFWDSNSTYWDSTGVRVTDSLRYTYPEFNNLNTSDPEEIKWLIRKKVEALYGPDESKSAVSPRKTPDVNAVYEWTIRIKFKKHELSSSFSVLVYLRETYVGRVSAFVARETSRCANCVRNANVEIEGYVHLTQSVRSMYASHQSLDHDAIVGHLKDDLSLRIKGAKKDGTPAQLSDLTSLKAMPFHYTVSQEPLDRRPTYGAIVHHPTILEGKAGHVPDPSRF</sequence>
<dbReference type="PRINTS" id="PR00092">
    <property type="entry name" value="TYROSINASE"/>
</dbReference>
<protein>
    <recommendedName>
        <fullName evidence="3">tyrosinase</fullName>
        <ecNumber evidence="3">1.14.18.1</ecNumber>
    </recommendedName>
</protein>
<keyword evidence="8" id="KW-0470">Melanin biosynthesis</keyword>
<comment type="similarity">
    <text evidence="2">Belongs to the tyrosinase family.</text>
</comment>
<evidence type="ECO:0000256" key="7">
    <source>
        <dbReference type="ARBA" id="ARBA00023033"/>
    </source>
</evidence>
<dbReference type="InterPro" id="IPR041640">
    <property type="entry name" value="Tyrosinase_C"/>
</dbReference>
<dbReference type="GO" id="GO:0046872">
    <property type="term" value="F:metal ion binding"/>
    <property type="evidence" value="ECO:0007669"/>
    <property type="project" value="UniProtKB-KW"/>
</dbReference>
<dbReference type="PROSITE" id="PS00498">
    <property type="entry name" value="TYROSINASE_2"/>
    <property type="match status" value="1"/>
</dbReference>
<proteinExistence type="inferred from homology"/>
<dbReference type="Gene3D" id="1.10.1280.10">
    <property type="entry name" value="Di-copper center containing domain from catechol oxidase"/>
    <property type="match status" value="2"/>
</dbReference>
<name>A0A8E2AVU6_9APHY</name>
<accession>A0A8E2AVU6</accession>
<dbReference type="InterPro" id="IPR002227">
    <property type="entry name" value="Tyrosinase_Cu-bd"/>
</dbReference>
<keyword evidence="13" id="KW-1185">Reference proteome</keyword>
<dbReference type="PANTHER" id="PTHR11474">
    <property type="entry name" value="TYROSINASE FAMILY MEMBER"/>
    <property type="match status" value="1"/>
</dbReference>
<dbReference type="InterPro" id="IPR050316">
    <property type="entry name" value="Tyrosinase/Hemocyanin"/>
</dbReference>
<evidence type="ECO:0000313" key="12">
    <source>
        <dbReference type="EMBL" id="OCH91906.1"/>
    </source>
</evidence>
<evidence type="ECO:0000313" key="13">
    <source>
        <dbReference type="Proteomes" id="UP000250043"/>
    </source>
</evidence>
<organism evidence="12 13">
    <name type="scientific">Obba rivulosa</name>
    <dbReference type="NCBI Taxonomy" id="1052685"/>
    <lineage>
        <taxon>Eukaryota</taxon>
        <taxon>Fungi</taxon>
        <taxon>Dikarya</taxon>
        <taxon>Basidiomycota</taxon>
        <taxon>Agaricomycotina</taxon>
        <taxon>Agaricomycetes</taxon>
        <taxon>Polyporales</taxon>
        <taxon>Gelatoporiaceae</taxon>
        <taxon>Obba</taxon>
    </lineage>
</organism>
<dbReference type="EC" id="1.14.18.1" evidence="3"/>
<dbReference type="AlphaFoldDB" id="A0A8E2AVU6"/>
<keyword evidence="5" id="KW-0560">Oxidoreductase</keyword>